<keyword evidence="4" id="KW-0119">Carbohydrate metabolism</keyword>
<dbReference type="PROSITE" id="PS51910">
    <property type="entry name" value="GH18_2"/>
    <property type="match status" value="1"/>
</dbReference>
<dbReference type="Gene3D" id="3.20.20.80">
    <property type="entry name" value="Glycosidases"/>
    <property type="match status" value="1"/>
</dbReference>
<name>D0MIC6_RHOM4</name>
<evidence type="ECO:0000256" key="1">
    <source>
        <dbReference type="ARBA" id="ARBA00000822"/>
    </source>
</evidence>
<dbReference type="InterPro" id="IPR001579">
    <property type="entry name" value="Glyco_hydro_18_chit_AS"/>
</dbReference>
<dbReference type="PANTHER" id="PTHR11177:SF317">
    <property type="entry name" value="CHITINASE 12-RELATED"/>
    <property type="match status" value="1"/>
</dbReference>
<dbReference type="EMBL" id="CP001807">
    <property type="protein sequence ID" value="ACY48234.1"/>
    <property type="molecule type" value="Genomic_DNA"/>
</dbReference>
<dbReference type="EC" id="3.2.1.14" evidence="2"/>
<keyword evidence="4" id="KW-0624">Polysaccharide degradation</keyword>
<evidence type="ECO:0000256" key="6">
    <source>
        <dbReference type="RuleBase" id="RU000489"/>
    </source>
</evidence>
<proteinExistence type="inferred from homology"/>
<dbReference type="AlphaFoldDB" id="D0MIC6"/>
<gene>
    <name evidence="9" type="ordered locus">Rmar_1345</name>
</gene>
<evidence type="ECO:0000259" key="8">
    <source>
        <dbReference type="PROSITE" id="PS51910"/>
    </source>
</evidence>
<dbReference type="GO" id="GO:0006032">
    <property type="term" value="P:chitin catabolic process"/>
    <property type="evidence" value="ECO:0007669"/>
    <property type="project" value="UniProtKB-KW"/>
</dbReference>
<dbReference type="SUPFAM" id="SSF51445">
    <property type="entry name" value="(Trans)glycosidases"/>
    <property type="match status" value="1"/>
</dbReference>
<accession>D0MIC6</accession>
<dbReference type="Gene3D" id="3.10.50.10">
    <property type="match status" value="1"/>
</dbReference>
<sequence length="377" mass="42342">MRIGWICLVVCLLWGCAREQPALDFRVVGYLYGPRMDSLPVLELSGLTHLNYAFANVRPDGRVVLETSDDSVRLRRLVGMRGMEGPRILLSVGGWTWSDYFSDAALTEASRQRFAESAGSLLVAFDLDGLDIDWEYPGQPGEGNVYREEDREHFTWLLASVRAVLDSLEQAHGRTYLLTIAAAAGPEYLKHVEIAQVQALVDFINLMTYDFHGSWTPHTGHHANLYPSSLDPEGISVDGAVRRYLAAGVPGEKLVVGVPFYGRGWRGVRPEHNGRYQPYEASLTEELSFATLQRDYIGRAGFVRYWDEEARAPYLWHAAERIFISYEDTQSLAEKVAYVRAHRLGGLMFWEYSGDAGGVLRCLAASINPLLQCREES</sequence>
<dbReference type="KEGG" id="rmr:Rmar_1345"/>
<dbReference type="Pfam" id="PF00704">
    <property type="entry name" value="Glyco_hydro_18"/>
    <property type="match status" value="1"/>
</dbReference>
<feature type="domain" description="GH18" evidence="8">
    <location>
        <begin position="25"/>
        <end position="374"/>
    </location>
</feature>
<dbReference type="SMR" id="D0MIC6"/>
<keyword evidence="3 6" id="KW-0378">Hydrolase</keyword>
<keyword evidence="4" id="KW-0146">Chitin degradation</keyword>
<dbReference type="GO" id="GO:0008061">
    <property type="term" value="F:chitin binding"/>
    <property type="evidence" value="ECO:0007669"/>
    <property type="project" value="InterPro"/>
</dbReference>
<comment type="similarity">
    <text evidence="7">Belongs to the glycosyl hydrolase 18 family.</text>
</comment>
<dbReference type="InterPro" id="IPR017853">
    <property type="entry name" value="GH"/>
</dbReference>
<evidence type="ECO:0000256" key="3">
    <source>
        <dbReference type="ARBA" id="ARBA00022801"/>
    </source>
</evidence>
<dbReference type="RefSeq" id="WP_012843845.1">
    <property type="nucleotide sequence ID" value="NC_013501.1"/>
</dbReference>
<keyword evidence="10" id="KW-1185">Reference proteome</keyword>
<dbReference type="STRING" id="518766.Rmar_1345"/>
<comment type="catalytic activity">
    <reaction evidence="1">
        <text>Random endo-hydrolysis of N-acetyl-beta-D-glucosaminide (1-&gt;4)-beta-linkages in chitin and chitodextrins.</text>
        <dbReference type="EC" id="3.2.1.14"/>
    </reaction>
</comment>
<dbReference type="InterPro" id="IPR011583">
    <property type="entry name" value="Chitinase_II/V-like_cat"/>
</dbReference>
<keyword evidence="5 6" id="KW-0326">Glycosidase</keyword>
<dbReference type="Proteomes" id="UP000002221">
    <property type="component" value="Chromosome"/>
</dbReference>
<dbReference type="HOGENOM" id="CLU_002833_14_2_10"/>
<dbReference type="eggNOG" id="COG3325">
    <property type="taxonomic scope" value="Bacteria"/>
</dbReference>
<dbReference type="SUPFAM" id="SSF54556">
    <property type="entry name" value="Chitinase insertion domain"/>
    <property type="match status" value="1"/>
</dbReference>
<protein>
    <recommendedName>
        <fullName evidence="2">chitinase</fullName>
        <ecNumber evidence="2">3.2.1.14</ecNumber>
    </recommendedName>
</protein>
<evidence type="ECO:0000256" key="7">
    <source>
        <dbReference type="RuleBase" id="RU004453"/>
    </source>
</evidence>
<dbReference type="CAZy" id="GH18">
    <property type="family name" value="Glycoside Hydrolase Family 18"/>
</dbReference>
<evidence type="ECO:0000313" key="9">
    <source>
        <dbReference type="EMBL" id="ACY48234.1"/>
    </source>
</evidence>
<dbReference type="OrthoDB" id="9775889at2"/>
<organism evidence="9 10">
    <name type="scientific">Rhodothermus marinus (strain ATCC 43812 / DSM 4252 / R-10)</name>
    <name type="common">Rhodothermus obamensis</name>
    <dbReference type="NCBI Taxonomy" id="518766"/>
    <lineage>
        <taxon>Bacteria</taxon>
        <taxon>Pseudomonadati</taxon>
        <taxon>Rhodothermota</taxon>
        <taxon>Rhodothermia</taxon>
        <taxon>Rhodothermales</taxon>
        <taxon>Rhodothermaceae</taxon>
        <taxon>Rhodothermus</taxon>
    </lineage>
</organism>
<evidence type="ECO:0000256" key="4">
    <source>
        <dbReference type="ARBA" id="ARBA00023024"/>
    </source>
</evidence>
<dbReference type="PANTHER" id="PTHR11177">
    <property type="entry name" value="CHITINASE"/>
    <property type="match status" value="1"/>
</dbReference>
<dbReference type="InterPro" id="IPR001223">
    <property type="entry name" value="Glyco_hydro18_cat"/>
</dbReference>
<dbReference type="CDD" id="cd06548">
    <property type="entry name" value="GH18_chitinase"/>
    <property type="match status" value="1"/>
</dbReference>
<dbReference type="PROSITE" id="PS01095">
    <property type="entry name" value="GH18_1"/>
    <property type="match status" value="1"/>
</dbReference>
<dbReference type="GO" id="GO:0008843">
    <property type="term" value="F:endochitinase activity"/>
    <property type="evidence" value="ECO:0007669"/>
    <property type="project" value="UniProtKB-EC"/>
</dbReference>
<reference evidence="9 10" key="1">
    <citation type="journal article" date="2009" name="Stand. Genomic Sci.">
        <title>Complete genome sequence of Rhodothermus marinus type strain (R-10).</title>
        <authorList>
            <person name="Nolan M."/>
            <person name="Tindall B.J."/>
            <person name="Pomrenke H."/>
            <person name="Lapidus A."/>
            <person name="Copeland A."/>
            <person name="Glavina Del Rio T."/>
            <person name="Lucas S."/>
            <person name="Chen F."/>
            <person name="Tice H."/>
            <person name="Cheng J.F."/>
            <person name="Saunders E."/>
            <person name="Han C."/>
            <person name="Bruce D."/>
            <person name="Goodwin L."/>
            <person name="Chain P."/>
            <person name="Pitluck S."/>
            <person name="Ovchinikova G."/>
            <person name="Pati A."/>
            <person name="Ivanova N."/>
            <person name="Mavromatis K."/>
            <person name="Chen A."/>
            <person name="Palaniappan K."/>
            <person name="Land M."/>
            <person name="Hauser L."/>
            <person name="Chang Y.J."/>
            <person name="Jeffries C.D."/>
            <person name="Brettin T."/>
            <person name="Goker M."/>
            <person name="Bristow J."/>
            <person name="Eisen J.A."/>
            <person name="Markowitz V."/>
            <person name="Hugenholtz P."/>
            <person name="Kyrpides N.C."/>
            <person name="Klenk H.P."/>
            <person name="Detter J.C."/>
        </authorList>
    </citation>
    <scope>NUCLEOTIDE SEQUENCE [LARGE SCALE GENOMIC DNA]</scope>
    <source>
        <strain evidence="10">ATCC 43812 / DSM 4252 / R-10</strain>
    </source>
</reference>
<dbReference type="SMART" id="SM00636">
    <property type="entry name" value="Glyco_18"/>
    <property type="match status" value="1"/>
</dbReference>
<dbReference type="GO" id="GO:0005975">
    <property type="term" value="P:carbohydrate metabolic process"/>
    <property type="evidence" value="ECO:0007669"/>
    <property type="project" value="InterPro"/>
</dbReference>
<evidence type="ECO:0000256" key="5">
    <source>
        <dbReference type="ARBA" id="ARBA00023295"/>
    </source>
</evidence>
<evidence type="ECO:0000256" key="2">
    <source>
        <dbReference type="ARBA" id="ARBA00012729"/>
    </source>
</evidence>
<dbReference type="InterPro" id="IPR050314">
    <property type="entry name" value="Glycosyl_Hydrlase_18"/>
</dbReference>
<evidence type="ECO:0000313" key="10">
    <source>
        <dbReference type="Proteomes" id="UP000002221"/>
    </source>
</evidence>
<dbReference type="InterPro" id="IPR029070">
    <property type="entry name" value="Chitinase_insertion_sf"/>
</dbReference>